<feature type="region of interest" description="Disordered" evidence="1">
    <location>
        <begin position="49"/>
        <end position="68"/>
    </location>
</feature>
<name>A0A5B7HMH8_PORTR</name>
<dbReference type="AlphaFoldDB" id="A0A5B7HMH8"/>
<protein>
    <submittedName>
        <fullName evidence="2">Uncharacterized protein</fullName>
    </submittedName>
</protein>
<keyword evidence="3" id="KW-1185">Reference proteome</keyword>
<accession>A0A5B7HMH8</accession>
<gene>
    <name evidence="2" type="ORF">E2C01_063965</name>
</gene>
<dbReference type="Proteomes" id="UP000324222">
    <property type="component" value="Unassembled WGS sequence"/>
</dbReference>
<proteinExistence type="predicted"/>
<dbReference type="EMBL" id="VSRR010029903">
    <property type="protein sequence ID" value="MPC69734.1"/>
    <property type="molecule type" value="Genomic_DNA"/>
</dbReference>
<comment type="caution">
    <text evidence="2">The sequence shown here is derived from an EMBL/GenBank/DDBJ whole genome shotgun (WGS) entry which is preliminary data.</text>
</comment>
<sequence length="104" mass="11300">MTLLSSGCTLASPCCPAYLTAYLRHHHTAISHTEGDEVLSIRNTISTGPCQAEGGTGGTGRHTNTGRRTNPCQVFLQINHRQHYAIATALTTHRLAASHYTERQ</sequence>
<evidence type="ECO:0000313" key="3">
    <source>
        <dbReference type="Proteomes" id="UP000324222"/>
    </source>
</evidence>
<evidence type="ECO:0000313" key="2">
    <source>
        <dbReference type="EMBL" id="MPC69734.1"/>
    </source>
</evidence>
<organism evidence="2 3">
    <name type="scientific">Portunus trituberculatus</name>
    <name type="common">Swimming crab</name>
    <name type="synonym">Neptunus trituberculatus</name>
    <dbReference type="NCBI Taxonomy" id="210409"/>
    <lineage>
        <taxon>Eukaryota</taxon>
        <taxon>Metazoa</taxon>
        <taxon>Ecdysozoa</taxon>
        <taxon>Arthropoda</taxon>
        <taxon>Crustacea</taxon>
        <taxon>Multicrustacea</taxon>
        <taxon>Malacostraca</taxon>
        <taxon>Eumalacostraca</taxon>
        <taxon>Eucarida</taxon>
        <taxon>Decapoda</taxon>
        <taxon>Pleocyemata</taxon>
        <taxon>Brachyura</taxon>
        <taxon>Eubrachyura</taxon>
        <taxon>Portunoidea</taxon>
        <taxon>Portunidae</taxon>
        <taxon>Portuninae</taxon>
        <taxon>Portunus</taxon>
    </lineage>
</organism>
<reference evidence="2 3" key="1">
    <citation type="submission" date="2019-05" db="EMBL/GenBank/DDBJ databases">
        <title>Another draft genome of Portunus trituberculatus and its Hox gene families provides insights of decapod evolution.</title>
        <authorList>
            <person name="Jeong J.-H."/>
            <person name="Song I."/>
            <person name="Kim S."/>
            <person name="Choi T."/>
            <person name="Kim D."/>
            <person name="Ryu S."/>
            <person name="Kim W."/>
        </authorList>
    </citation>
    <scope>NUCLEOTIDE SEQUENCE [LARGE SCALE GENOMIC DNA]</scope>
    <source>
        <tissue evidence="2">Muscle</tissue>
    </source>
</reference>
<evidence type="ECO:0000256" key="1">
    <source>
        <dbReference type="SAM" id="MobiDB-lite"/>
    </source>
</evidence>